<dbReference type="Proteomes" id="UP000295718">
    <property type="component" value="Unassembled WGS sequence"/>
</dbReference>
<dbReference type="Pfam" id="PF13439">
    <property type="entry name" value="Glyco_transf_4"/>
    <property type="match status" value="1"/>
</dbReference>
<dbReference type="CDD" id="cd03809">
    <property type="entry name" value="GT4_MtfB-like"/>
    <property type="match status" value="1"/>
</dbReference>
<accession>A0A4R1R206</accession>
<dbReference type="PANTHER" id="PTHR46401">
    <property type="entry name" value="GLYCOSYLTRANSFERASE WBBK-RELATED"/>
    <property type="match status" value="1"/>
</dbReference>
<evidence type="ECO:0000313" key="4">
    <source>
        <dbReference type="EMBL" id="TCL59379.1"/>
    </source>
</evidence>
<evidence type="ECO:0000313" key="5">
    <source>
        <dbReference type="Proteomes" id="UP000295718"/>
    </source>
</evidence>
<dbReference type="Pfam" id="PF00534">
    <property type="entry name" value="Glycos_transf_1"/>
    <property type="match status" value="1"/>
</dbReference>
<dbReference type="EMBL" id="SLUO01000004">
    <property type="protein sequence ID" value="TCL59379.1"/>
    <property type="molecule type" value="Genomic_DNA"/>
</dbReference>
<evidence type="ECO:0000256" key="1">
    <source>
        <dbReference type="ARBA" id="ARBA00022679"/>
    </source>
</evidence>
<sequence length="415" mass="48384">MINKKVSRSKKMRIVIDLTSLADNFSGIERYAMSIAEELIALDSEGKNTYILLFKRKVHKEFEKYKSRKNIVFKVYPGRNKLVFQQIILPFHLYKIKADAYLFLAFQSPVLFLRKGIYNTIHDLTSWDCPETMKKKMELYFKLTIRNALWVSRGIIVNSKFTRDRIVDKFHYDKKKITIAYCGISDVFMNYIGSQPSEDPDSEENKKEIEARLEKIRKKSLDIRHKYHLPEQYLLCLATLEPRKNLPFLVEAYVELLEEGKAKCSQVNTPFPDIPLVLAGRKGWKMDEFLNRIEEEYRRSIVVTGFIDDEDLPYVYHMADCFIFPSIYEGFGMPPLEAMAVGTMVISSDAASLPEVLGKAASYFHSGNKEELKEKMRQGLHQECDEVTVREIKKRVEMFQWGKSAKKIEEQITCP</sequence>
<keyword evidence="1 4" id="KW-0808">Transferase</keyword>
<evidence type="ECO:0000259" key="2">
    <source>
        <dbReference type="Pfam" id="PF00534"/>
    </source>
</evidence>
<dbReference type="PANTHER" id="PTHR46401:SF2">
    <property type="entry name" value="GLYCOSYLTRANSFERASE WBBK-RELATED"/>
    <property type="match status" value="1"/>
</dbReference>
<dbReference type="OrthoDB" id="9797829at2"/>
<comment type="caution">
    <text evidence="4">The sequence shown here is derived from an EMBL/GenBank/DDBJ whole genome shotgun (WGS) entry which is preliminary data.</text>
</comment>
<gene>
    <name evidence="4" type="ORF">EDD76_104116</name>
</gene>
<dbReference type="InterPro" id="IPR028098">
    <property type="entry name" value="Glyco_trans_4-like_N"/>
</dbReference>
<dbReference type="AlphaFoldDB" id="A0A4R1R206"/>
<reference evidence="4 5" key="1">
    <citation type="submission" date="2019-03" db="EMBL/GenBank/DDBJ databases">
        <title>Genomic Encyclopedia of Type Strains, Phase IV (KMG-IV): sequencing the most valuable type-strain genomes for metagenomic binning, comparative biology and taxonomic classification.</title>
        <authorList>
            <person name="Goeker M."/>
        </authorList>
    </citation>
    <scope>NUCLEOTIDE SEQUENCE [LARGE SCALE GENOMIC DNA]</scope>
    <source>
        <strain evidence="4 5">DSM 100556</strain>
    </source>
</reference>
<dbReference type="STRING" id="1469948.GCA_000732725_03746"/>
<evidence type="ECO:0000259" key="3">
    <source>
        <dbReference type="Pfam" id="PF13439"/>
    </source>
</evidence>
<dbReference type="GO" id="GO:0016757">
    <property type="term" value="F:glycosyltransferase activity"/>
    <property type="evidence" value="ECO:0007669"/>
    <property type="project" value="InterPro"/>
</dbReference>
<name>A0A4R1R206_9FIRM</name>
<keyword evidence="5" id="KW-1185">Reference proteome</keyword>
<feature type="domain" description="Glycosyl transferase family 1" evidence="2">
    <location>
        <begin position="231"/>
        <end position="383"/>
    </location>
</feature>
<dbReference type="InterPro" id="IPR001296">
    <property type="entry name" value="Glyco_trans_1"/>
</dbReference>
<dbReference type="SUPFAM" id="SSF53756">
    <property type="entry name" value="UDP-Glycosyltransferase/glycogen phosphorylase"/>
    <property type="match status" value="1"/>
</dbReference>
<protein>
    <submittedName>
        <fullName evidence="4">Glycosyltransferase involved in cell wall biosynthesis</fullName>
    </submittedName>
</protein>
<dbReference type="Gene3D" id="3.40.50.2000">
    <property type="entry name" value="Glycogen Phosphorylase B"/>
    <property type="match status" value="2"/>
</dbReference>
<proteinExistence type="predicted"/>
<feature type="domain" description="Glycosyltransferase subfamily 4-like N-terminal" evidence="3">
    <location>
        <begin position="26"/>
        <end position="185"/>
    </location>
</feature>
<organism evidence="4 5">
    <name type="scientific">Kineothrix alysoides</name>
    <dbReference type="NCBI Taxonomy" id="1469948"/>
    <lineage>
        <taxon>Bacteria</taxon>
        <taxon>Bacillati</taxon>
        <taxon>Bacillota</taxon>
        <taxon>Clostridia</taxon>
        <taxon>Lachnospirales</taxon>
        <taxon>Lachnospiraceae</taxon>
        <taxon>Kineothrix</taxon>
    </lineage>
</organism>